<evidence type="ECO:0000259" key="2">
    <source>
        <dbReference type="Pfam" id="PF09648"/>
    </source>
</evidence>
<keyword evidence="1" id="KW-0812">Transmembrane</keyword>
<feature type="domain" description="Regulatory protein YycH-like" evidence="2">
    <location>
        <begin position="38"/>
        <end position="250"/>
    </location>
</feature>
<gene>
    <name evidence="3" type="primary">yycI</name>
    <name evidence="3" type="ORF">WDJ61_18290</name>
</gene>
<keyword evidence="4" id="KW-1185">Reference proteome</keyword>
<name>A0ABZ2N790_9BACI</name>
<evidence type="ECO:0000313" key="4">
    <source>
        <dbReference type="Proteomes" id="UP001387364"/>
    </source>
</evidence>
<feature type="transmembrane region" description="Helical" evidence="1">
    <location>
        <begin position="6"/>
        <end position="27"/>
    </location>
</feature>
<dbReference type="Gene3D" id="2.40.128.690">
    <property type="entry name" value="YycH protein, domain 3-like"/>
    <property type="match status" value="1"/>
</dbReference>
<proteinExistence type="predicted"/>
<dbReference type="RefSeq" id="WP_338752381.1">
    <property type="nucleotide sequence ID" value="NZ_CP147404.1"/>
</dbReference>
<protein>
    <submittedName>
        <fullName evidence="3">Two-component system regulatory protein YycI</fullName>
    </submittedName>
</protein>
<keyword evidence="1" id="KW-0472">Membrane</keyword>
<evidence type="ECO:0000313" key="3">
    <source>
        <dbReference type="EMBL" id="WXB93142.1"/>
    </source>
</evidence>
<evidence type="ECO:0000256" key="1">
    <source>
        <dbReference type="SAM" id="Phobius"/>
    </source>
</evidence>
<accession>A0ABZ2N790</accession>
<sequence length="262" mass="30571">MDWSKTKSIFIAVFLILNIFLLIMFFNKDRANQYVAMKEEPIEEKLKEYNIEYKELPNDVTKAAIITAKPKKFSKKEFEKLNDQQIQLSDSQMIVSSKLQKPVPLGEDKVNDLRSFVNNHVVHGEEYRYWGMDEKKKKAIFYQHVDNKKLFENTNGRLEILLNDNGEITMYKQTLLGQVEENDQKETIIQAFQVIQNLYKNGLIKQNSEISDIELGYYTVVKVTEAQVLSPTWYFEIKNNGKVEQVYVNALDGTIYKNETGA</sequence>
<dbReference type="InterPro" id="IPR018604">
    <property type="entry name" value="YycI-like"/>
</dbReference>
<keyword evidence="1" id="KW-1133">Transmembrane helix</keyword>
<organism evidence="3 4">
    <name type="scientific">Bacillus kandeliae</name>
    <dbReference type="NCBI Taxonomy" id="3129297"/>
    <lineage>
        <taxon>Bacteria</taxon>
        <taxon>Bacillati</taxon>
        <taxon>Bacillota</taxon>
        <taxon>Bacilli</taxon>
        <taxon>Bacillales</taxon>
        <taxon>Bacillaceae</taxon>
        <taxon>Bacillus</taxon>
    </lineage>
</organism>
<reference evidence="3 4" key="1">
    <citation type="submission" date="2024-02" db="EMBL/GenBank/DDBJ databases">
        <title>Seven novel Bacillus-like species.</title>
        <authorList>
            <person name="Liu G."/>
        </authorList>
    </citation>
    <scope>NUCLEOTIDE SEQUENCE [LARGE SCALE GENOMIC DNA]</scope>
    <source>
        <strain evidence="3 4">FJAT-52991</strain>
    </source>
</reference>
<dbReference type="Pfam" id="PF09648">
    <property type="entry name" value="YycI"/>
    <property type="match status" value="1"/>
</dbReference>
<dbReference type="EMBL" id="CP147404">
    <property type="protein sequence ID" value="WXB93142.1"/>
    <property type="molecule type" value="Genomic_DNA"/>
</dbReference>
<dbReference type="Proteomes" id="UP001387364">
    <property type="component" value="Chromosome"/>
</dbReference>